<comment type="caution">
    <text evidence="2">The sequence shown here is derived from an EMBL/GenBank/DDBJ whole genome shotgun (WGS) entry which is preliminary data.</text>
</comment>
<dbReference type="Proteomes" id="UP001318860">
    <property type="component" value="Unassembled WGS sequence"/>
</dbReference>
<keyword evidence="3" id="KW-1185">Reference proteome</keyword>
<reference evidence="2 3" key="1">
    <citation type="journal article" date="2021" name="Comput. Struct. Biotechnol. J.">
        <title>De novo genome assembly of the potent medicinal plant Rehmannia glutinosa using nanopore technology.</title>
        <authorList>
            <person name="Ma L."/>
            <person name="Dong C."/>
            <person name="Song C."/>
            <person name="Wang X."/>
            <person name="Zheng X."/>
            <person name="Niu Y."/>
            <person name="Chen S."/>
            <person name="Feng W."/>
        </authorList>
    </citation>
    <scope>NUCLEOTIDE SEQUENCE [LARGE SCALE GENOMIC DNA]</scope>
    <source>
        <strain evidence="2">DH-2019</strain>
    </source>
</reference>
<gene>
    <name evidence="2" type="ORF">DH2020_003690</name>
</gene>
<proteinExistence type="predicted"/>
<sequence length="117" mass="13522">MKRFVEGVNEVANSIAGKPPASLEELLDLAEKHIRLEEATKPDVGQNGKTREEEKPGPMRGNKNESSRREFKRKQTLLSETLVKVMYVTQRHGIIEPLREMMDNLERAQSDQYCRFH</sequence>
<feature type="region of interest" description="Disordered" evidence="1">
    <location>
        <begin position="34"/>
        <end position="74"/>
    </location>
</feature>
<feature type="compositionally biased region" description="Basic and acidic residues" evidence="1">
    <location>
        <begin position="49"/>
        <end position="69"/>
    </location>
</feature>
<evidence type="ECO:0000256" key="1">
    <source>
        <dbReference type="SAM" id="MobiDB-lite"/>
    </source>
</evidence>
<evidence type="ECO:0000313" key="2">
    <source>
        <dbReference type="EMBL" id="KAK6160309.1"/>
    </source>
</evidence>
<evidence type="ECO:0000313" key="3">
    <source>
        <dbReference type="Proteomes" id="UP001318860"/>
    </source>
</evidence>
<accession>A0ABR0XME1</accession>
<protein>
    <submittedName>
        <fullName evidence="2">Uncharacterized protein</fullName>
    </submittedName>
</protein>
<name>A0ABR0XME1_REHGL</name>
<dbReference type="EMBL" id="JABTTQ020000003">
    <property type="protein sequence ID" value="KAK6160309.1"/>
    <property type="molecule type" value="Genomic_DNA"/>
</dbReference>
<organism evidence="2 3">
    <name type="scientific">Rehmannia glutinosa</name>
    <name type="common">Chinese foxglove</name>
    <dbReference type="NCBI Taxonomy" id="99300"/>
    <lineage>
        <taxon>Eukaryota</taxon>
        <taxon>Viridiplantae</taxon>
        <taxon>Streptophyta</taxon>
        <taxon>Embryophyta</taxon>
        <taxon>Tracheophyta</taxon>
        <taxon>Spermatophyta</taxon>
        <taxon>Magnoliopsida</taxon>
        <taxon>eudicotyledons</taxon>
        <taxon>Gunneridae</taxon>
        <taxon>Pentapetalae</taxon>
        <taxon>asterids</taxon>
        <taxon>lamiids</taxon>
        <taxon>Lamiales</taxon>
        <taxon>Orobanchaceae</taxon>
        <taxon>Rehmannieae</taxon>
        <taxon>Rehmannia</taxon>
    </lineage>
</organism>